<dbReference type="Proteomes" id="UP000032352">
    <property type="component" value="Chromosome"/>
</dbReference>
<protein>
    <submittedName>
        <fullName evidence="1">Uncharacterized protein</fullName>
    </submittedName>
</protein>
<dbReference type="AlphaFoldDB" id="A0AAE9Z5G6"/>
<reference evidence="1 2" key="2">
    <citation type="journal article" date="2022" name="Mar. Drugs">
        <title>Bioassay-Guided Fractionation Leads to the Detection of Cholic Acid Generated by the Rare Thalassomonas sp.</title>
        <authorList>
            <person name="Pheiffer F."/>
            <person name="Schneider Y.K."/>
            <person name="Hansen E.H."/>
            <person name="Andersen J.H."/>
            <person name="Isaksson J."/>
            <person name="Busche T."/>
            <person name="R C."/>
            <person name="Kalinowski J."/>
            <person name="Zyl L.V."/>
            <person name="Trindade M."/>
        </authorList>
    </citation>
    <scope>NUCLEOTIDE SEQUENCE [LARGE SCALE GENOMIC DNA]</scope>
    <source>
        <strain evidence="1 2">XOM25</strain>
    </source>
</reference>
<sequence>MAANEKSQQKCWLCISVPARGCGQPLEDEVNGRYGLELHPLHDLYA</sequence>
<dbReference type="EMBL" id="CP059733">
    <property type="protein sequence ID" value="WDE06409.1"/>
    <property type="molecule type" value="Genomic_DNA"/>
</dbReference>
<gene>
    <name evidence="1" type="ORF">SG34_005670</name>
</gene>
<reference evidence="1 2" key="1">
    <citation type="journal article" date="2015" name="Genome Announc.">
        <title>Draft Genome Sequences of Marine Isolates of Thalassomonas viridans and Thalassomonas actiniarum.</title>
        <authorList>
            <person name="Olonade I."/>
            <person name="van Zyl L.J."/>
            <person name="Trindade M."/>
        </authorList>
    </citation>
    <scope>NUCLEOTIDE SEQUENCE [LARGE SCALE GENOMIC DNA]</scope>
    <source>
        <strain evidence="1 2">XOM25</strain>
    </source>
</reference>
<keyword evidence="2" id="KW-1185">Reference proteome</keyword>
<dbReference type="RefSeq" id="WP_161797887.1">
    <property type="nucleotide sequence ID" value="NZ_CP059733.1"/>
</dbReference>
<evidence type="ECO:0000313" key="1">
    <source>
        <dbReference type="EMBL" id="WDE06409.1"/>
    </source>
</evidence>
<proteinExistence type="predicted"/>
<dbReference type="KEGG" id="tvd:SG34_005670"/>
<organism evidence="1 2">
    <name type="scientific">Thalassomonas viridans</name>
    <dbReference type="NCBI Taxonomy" id="137584"/>
    <lineage>
        <taxon>Bacteria</taxon>
        <taxon>Pseudomonadati</taxon>
        <taxon>Pseudomonadota</taxon>
        <taxon>Gammaproteobacteria</taxon>
        <taxon>Alteromonadales</taxon>
        <taxon>Colwelliaceae</taxon>
        <taxon>Thalassomonas</taxon>
    </lineage>
</organism>
<name>A0AAE9Z5G6_9GAMM</name>
<accession>A0AAE9Z5G6</accession>
<evidence type="ECO:0000313" key="2">
    <source>
        <dbReference type="Proteomes" id="UP000032352"/>
    </source>
</evidence>